<organism evidence="3 4">
    <name type="scientific">Candidatus Lokiarchaeum ossiferum</name>
    <dbReference type="NCBI Taxonomy" id="2951803"/>
    <lineage>
        <taxon>Archaea</taxon>
        <taxon>Promethearchaeati</taxon>
        <taxon>Promethearchaeota</taxon>
        <taxon>Promethearchaeia</taxon>
        <taxon>Promethearchaeales</taxon>
        <taxon>Promethearchaeaceae</taxon>
        <taxon>Candidatus Lokiarchaeum</taxon>
    </lineage>
</organism>
<keyword evidence="4" id="KW-1185">Reference proteome</keyword>
<keyword evidence="1" id="KW-0175">Coiled coil</keyword>
<name>A0ABY6HLT7_9ARCH</name>
<sequence length="424" mass="49772">MTENPYNQKTQKEIDQDQNEKEKALKLKKRVKIEKEVLRILRTGKVVTKLNLTRLLVLRGLEYKFRINLISNAINPEIPELGGVLKQLRWKKKIKFSIENGSHVFYINKTKPIKVKSKKLEFKWKSYKIPQGKNEVYMLFKLPTAHGASHFFSSCNPIATFKGFKIAIPKKAKEEHKFDIFKDKLDGYIENNILILRCFTTEEKIDKTAYTLIQIGRKIIKEMLQMSRNYSKVPVINEDEMYIPTVPIFRAKEKQAFYTTKFNNVFKYFYDFPQLFEGKHVFGNSCILTKEIHDEQFDLASFFPKCEEYFANRSKSFINTAMSQDWIINPQKVLNFGENAELDVLIDQYLEEINTNKIIDEKIDENIEKGEFIKETISNILLTLLGLSFLAEETWLKGLLVGTFVIVNSIAFLIRRKKLKERKI</sequence>
<keyword evidence="2" id="KW-0472">Membrane</keyword>
<evidence type="ECO:0000313" key="3">
    <source>
        <dbReference type="EMBL" id="UYP43857.1"/>
    </source>
</evidence>
<keyword evidence="2" id="KW-1133">Transmembrane helix</keyword>
<reference evidence="3" key="1">
    <citation type="submission" date="2022-09" db="EMBL/GenBank/DDBJ databases">
        <title>Actin cytoskeleton and complex cell architecture in an #Asgard archaeon.</title>
        <authorList>
            <person name="Ponce Toledo R.I."/>
            <person name="Schleper C."/>
            <person name="Rodrigues Oliveira T."/>
            <person name="Wollweber F."/>
            <person name="Xu J."/>
            <person name="Rittmann S."/>
            <person name="Klingl A."/>
            <person name="Pilhofer M."/>
        </authorList>
    </citation>
    <scope>NUCLEOTIDE SEQUENCE</scope>
    <source>
        <strain evidence="3">B-35</strain>
    </source>
</reference>
<dbReference type="EMBL" id="CP104013">
    <property type="protein sequence ID" value="UYP43857.1"/>
    <property type="molecule type" value="Genomic_DNA"/>
</dbReference>
<evidence type="ECO:0000313" key="4">
    <source>
        <dbReference type="Proteomes" id="UP001208689"/>
    </source>
</evidence>
<keyword evidence="2" id="KW-0812">Transmembrane</keyword>
<dbReference type="Proteomes" id="UP001208689">
    <property type="component" value="Chromosome"/>
</dbReference>
<feature type="coiled-coil region" evidence="1">
    <location>
        <begin position="7"/>
        <end position="34"/>
    </location>
</feature>
<evidence type="ECO:0000256" key="2">
    <source>
        <dbReference type="SAM" id="Phobius"/>
    </source>
</evidence>
<accession>A0ABY6HLT7</accession>
<feature type="transmembrane region" description="Helical" evidence="2">
    <location>
        <begin position="395"/>
        <end position="414"/>
    </location>
</feature>
<protein>
    <submittedName>
        <fullName evidence="3">Uncharacterized protein</fullName>
    </submittedName>
</protein>
<gene>
    <name evidence="3" type="ORF">NEF87_000142</name>
</gene>
<evidence type="ECO:0000256" key="1">
    <source>
        <dbReference type="SAM" id="Coils"/>
    </source>
</evidence>
<proteinExistence type="predicted"/>